<organism evidence="1 2">
    <name type="scientific">Sphingopyxis fribergensis</name>
    <dbReference type="NCBI Taxonomy" id="1515612"/>
    <lineage>
        <taxon>Bacteria</taxon>
        <taxon>Pseudomonadati</taxon>
        <taxon>Pseudomonadota</taxon>
        <taxon>Alphaproteobacteria</taxon>
        <taxon>Sphingomonadales</taxon>
        <taxon>Sphingomonadaceae</taxon>
        <taxon>Sphingopyxis</taxon>
    </lineage>
</organism>
<protein>
    <submittedName>
        <fullName evidence="1">Uncharacterized protein</fullName>
    </submittedName>
</protein>
<proteinExistence type="predicted"/>
<evidence type="ECO:0000313" key="1">
    <source>
        <dbReference type="EMBL" id="AJA08728.1"/>
    </source>
</evidence>
<dbReference type="RefSeq" id="WP_039574065.1">
    <property type="nucleotide sequence ID" value="NZ_CP009122.1"/>
</dbReference>
<dbReference type="Proteomes" id="UP000030907">
    <property type="component" value="Chromosome"/>
</dbReference>
<dbReference type="HOGENOM" id="CLU_1128483_0_0_5"/>
<dbReference type="KEGG" id="sphk:SKP52_09080"/>
<dbReference type="AlphaFoldDB" id="A0A0A7PHQ4"/>
<dbReference type="OrthoDB" id="7445862at2"/>
<reference evidence="1 2" key="1">
    <citation type="journal article" date="2015" name="Int. J. Syst. Evol. Microbiol.">
        <title>Description of Sphingopyxis fribergensis sp. nov. - a soil bacterium with the ability to degrade styrene and phenylacetic acid.</title>
        <authorList>
            <person name="Oelschlagel M."/>
            <person name="Ruckert C."/>
            <person name="Kalinowski J."/>
            <person name="Schmidt G."/>
            <person name="Schlomann M."/>
            <person name="Tischler D."/>
        </authorList>
    </citation>
    <scope>NUCLEOTIDE SEQUENCE [LARGE SCALE GENOMIC DNA]</scope>
    <source>
        <strain evidence="1 2">Kp5.2</strain>
    </source>
</reference>
<sequence>MSLAALAMMMAAQGGGEPLPSKTDIPNDFSTVICPTEAAAREMLGSYYGVQSAPRNHTIDTGLFFKGLAATGCTQNSPDAKSTITIQQALHRRTLALAPGRETYLVYRGVNASGARVVGIVDETGNTRHPRTEFERWLAEFMPDGVLNHDPATMDKLYLCSTVEGARAAVRAIPAKGSEATRTAAFTKARTANSCREAAAGRYKITARYENRTISCGFECEDVWNALAATDARGRAVALIFDGSHF</sequence>
<accession>A0A0A7PHQ4</accession>
<evidence type="ECO:0000313" key="2">
    <source>
        <dbReference type="Proteomes" id="UP000030907"/>
    </source>
</evidence>
<gene>
    <name evidence="1" type="ORF">SKP52_09080</name>
</gene>
<keyword evidence="2" id="KW-1185">Reference proteome</keyword>
<name>A0A0A7PHQ4_9SPHN</name>
<dbReference type="EMBL" id="CP009122">
    <property type="protein sequence ID" value="AJA08728.1"/>
    <property type="molecule type" value="Genomic_DNA"/>
</dbReference>